<sequence length="94" mass="9619">DRGAAAVRSRRTPRAAITPGRGARQYATPLAVAALLRGDGCADLRVIGDGQRQADRLPRDDRRPTPVGVALAVGDAGDAGAPLSPRGAAQLARV</sequence>
<protein>
    <submittedName>
        <fullName evidence="2">Uncharacterized protein</fullName>
    </submittedName>
</protein>
<organism evidence="2">
    <name type="scientific">uncultured Thermomicrobiales bacterium</name>
    <dbReference type="NCBI Taxonomy" id="1645740"/>
    <lineage>
        <taxon>Bacteria</taxon>
        <taxon>Pseudomonadati</taxon>
        <taxon>Thermomicrobiota</taxon>
        <taxon>Thermomicrobia</taxon>
        <taxon>Thermomicrobiales</taxon>
        <taxon>environmental samples</taxon>
    </lineage>
</organism>
<proteinExistence type="predicted"/>
<name>A0A6J4VT32_9BACT</name>
<reference evidence="2" key="1">
    <citation type="submission" date="2020-02" db="EMBL/GenBank/DDBJ databases">
        <authorList>
            <person name="Meier V. D."/>
        </authorList>
    </citation>
    <scope>NUCLEOTIDE SEQUENCE</scope>
    <source>
        <strain evidence="2">AVDCRST_MAG18</strain>
    </source>
</reference>
<feature type="non-terminal residue" evidence="2">
    <location>
        <position position="1"/>
    </location>
</feature>
<gene>
    <name evidence="2" type="ORF">AVDCRST_MAG18-4003</name>
</gene>
<evidence type="ECO:0000313" key="2">
    <source>
        <dbReference type="EMBL" id="CAA9586931.1"/>
    </source>
</evidence>
<feature type="non-terminal residue" evidence="2">
    <location>
        <position position="94"/>
    </location>
</feature>
<feature type="region of interest" description="Disordered" evidence="1">
    <location>
        <begin position="75"/>
        <end position="94"/>
    </location>
</feature>
<accession>A0A6J4VT32</accession>
<dbReference type="EMBL" id="CADCWN010000318">
    <property type="protein sequence ID" value="CAA9586931.1"/>
    <property type="molecule type" value="Genomic_DNA"/>
</dbReference>
<dbReference type="AlphaFoldDB" id="A0A6J4VT32"/>
<evidence type="ECO:0000256" key="1">
    <source>
        <dbReference type="SAM" id="MobiDB-lite"/>
    </source>
</evidence>